<keyword evidence="1 2" id="KW-0129">CBS domain</keyword>
<accession>E3GYC1</accession>
<dbReference type="InterPro" id="IPR051257">
    <property type="entry name" value="Diverse_CBS-Domain"/>
</dbReference>
<dbReference type="SUPFAM" id="SSF54631">
    <property type="entry name" value="CBS-domain pair"/>
    <property type="match status" value="1"/>
</dbReference>
<evidence type="ECO:0000259" key="3">
    <source>
        <dbReference type="PROSITE" id="PS51371"/>
    </source>
</evidence>
<keyword evidence="5" id="KW-1185">Reference proteome</keyword>
<dbReference type="KEGG" id="mfv:Mfer_0503"/>
<sequence>MISTTKKKLKDLKAQDIMIKDVLTANPDDTVAAAKLKMVRANVGGLPVVKNGKLVGLITHRDILLAGKEALNLRVKDLMSKNLVVVGVDTSIKEISKIMSETGYQRIPVVINDNKLVGLITQSCIIRAVAKYLD</sequence>
<dbReference type="Proteomes" id="UP000002315">
    <property type="component" value="Chromosome"/>
</dbReference>
<name>E3GYC1_METFV</name>
<evidence type="ECO:0000256" key="2">
    <source>
        <dbReference type="PROSITE-ProRule" id="PRU00703"/>
    </source>
</evidence>
<evidence type="ECO:0000256" key="1">
    <source>
        <dbReference type="ARBA" id="ARBA00023122"/>
    </source>
</evidence>
<reference evidence="4 5" key="1">
    <citation type="journal article" date="2010" name="Stand. Genomic Sci.">
        <title>Complete genome sequence of Methanothermus fervidus type strain (V24S).</title>
        <authorList>
            <person name="Anderson I."/>
            <person name="Djao O.D."/>
            <person name="Misra M."/>
            <person name="Chertkov O."/>
            <person name="Nolan M."/>
            <person name="Lucas S."/>
            <person name="Lapidus A."/>
            <person name="Del Rio T.G."/>
            <person name="Tice H."/>
            <person name="Cheng J.F."/>
            <person name="Tapia R."/>
            <person name="Han C."/>
            <person name="Goodwin L."/>
            <person name="Pitluck S."/>
            <person name="Liolios K."/>
            <person name="Ivanova N."/>
            <person name="Mavromatis K."/>
            <person name="Mikhailova N."/>
            <person name="Pati A."/>
            <person name="Brambilla E."/>
            <person name="Chen A."/>
            <person name="Palaniappan K."/>
            <person name="Land M."/>
            <person name="Hauser L."/>
            <person name="Chang Y.J."/>
            <person name="Jeffries C.D."/>
            <person name="Sikorski J."/>
            <person name="Spring S."/>
            <person name="Rohde M."/>
            <person name="Eichinger K."/>
            <person name="Huber H."/>
            <person name="Wirth R."/>
            <person name="Goker M."/>
            <person name="Detter J.C."/>
            <person name="Woyke T."/>
            <person name="Bristow J."/>
            <person name="Eisen J.A."/>
            <person name="Markowitz V."/>
            <person name="Hugenholtz P."/>
            <person name="Klenk H.P."/>
            <person name="Kyrpides N.C."/>
        </authorList>
    </citation>
    <scope>NUCLEOTIDE SEQUENCE [LARGE SCALE GENOMIC DNA]</scope>
    <source>
        <strain evidence="5">ATCC 43054 / DSM 2088 / JCM 10308 / V24 S</strain>
    </source>
</reference>
<dbReference type="EMBL" id="CP002278">
    <property type="protein sequence ID" value="ADP77303.1"/>
    <property type="molecule type" value="Genomic_DNA"/>
</dbReference>
<dbReference type="Pfam" id="PF00571">
    <property type="entry name" value="CBS"/>
    <property type="match status" value="2"/>
</dbReference>
<dbReference type="InterPro" id="IPR000644">
    <property type="entry name" value="CBS_dom"/>
</dbReference>
<proteinExistence type="predicted"/>
<gene>
    <name evidence="4" type="ordered locus">Mfer_0503</name>
</gene>
<organism evidence="4 5">
    <name type="scientific">Methanothermus fervidus (strain ATCC 43054 / DSM 2088 / JCM 10308 / V24 S)</name>
    <dbReference type="NCBI Taxonomy" id="523846"/>
    <lineage>
        <taxon>Archaea</taxon>
        <taxon>Methanobacteriati</taxon>
        <taxon>Methanobacteriota</taxon>
        <taxon>Methanomada group</taxon>
        <taxon>Methanobacteria</taxon>
        <taxon>Methanobacteriales</taxon>
        <taxon>Methanothermaceae</taxon>
        <taxon>Methanothermus</taxon>
    </lineage>
</organism>
<dbReference type="AlphaFoldDB" id="E3GYC1"/>
<dbReference type="STRING" id="523846.Mfer_0503"/>
<dbReference type="PROSITE" id="PS51371">
    <property type="entry name" value="CBS"/>
    <property type="match status" value="2"/>
</dbReference>
<dbReference type="HOGENOM" id="CLU_040681_12_0_2"/>
<feature type="domain" description="CBS" evidence="3">
    <location>
        <begin position="18"/>
        <end position="73"/>
    </location>
</feature>
<protein>
    <submittedName>
        <fullName evidence="4">Putative signal transduction protein with CBS domains</fullName>
    </submittedName>
</protein>
<evidence type="ECO:0000313" key="4">
    <source>
        <dbReference type="EMBL" id="ADP77303.1"/>
    </source>
</evidence>
<dbReference type="SMART" id="SM00116">
    <property type="entry name" value="CBS"/>
    <property type="match status" value="2"/>
</dbReference>
<dbReference type="Gene3D" id="3.10.580.10">
    <property type="entry name" value="CBS-domain"/>
    <property type="match status" value="2"/>
</dbReference>
<dbReference type="PANTHER" id="PTHR43080:SF2">
    <property type="entry name" value="CBS DOMAIN-CONTAINING PROTEIN"/>
    <property type="match status" value="1"/>
</dbReference>
<feature type="domain" description="CBS" evidence="3">
    <location>
        <begin position="79"/>
        <end position="134"/>
    </location>
</feature>
<dbReference type="PANTHER" id="PTHR43080">
    <property type="entry name" value="CBS DOMAIN-CONTAINING PROTEIN CBSX3, MITOCHONDRIAL"/>
    <property type="match status" value="1"/>
</dbReference>
<dbReference type="InterPro" id="IPR046342">
    <property type="entry name" value="CBS_dom_sf"/>
</dbReference>
<evidence type="ECO:0000313" key="5">
    <source>
        <dbReference type="Proteomes" id="UP000002315"/>
    </source>
</evidence>